<dbReference type="PANTHER" id="PTHR31973">
    <property type="entry name" value="POLYPROTEIN, PUTATIVE-RELATED"/>
    <property type="match status" value="1"/>
</dbReference>
<reference evidence="2" key="1">
    <citation type="submission" date="2020-09" db="EMBL/GenBank/DDBJ databases">
        <title>Genome-Enabled Discovery of Anthraquinone Biosynthesis in Senna tora.</title>
        <authorList>
            <person name="Kang S.-H."/>
            <person name="Pandey R.P."/>
            <person name="Lee C.-M."/>
            <person name="Sim J.-S."/>
            <person name="Jeong J.-T."/>
            <person name="Choi B.-S."/>
            <person name="Jung M."/>
            <person name="Ginzburg D."/>
            <person name="Zhao K."/>
            <person name="Won S.Y."/>
            <person name="Oh T.-J."/>
            <person name="Yu Y."/>
            <person name="Kim N.-H."/>
            <person name="Lee O.R."/>
            <person name="Lee T.-H."/>
            <person name="Bashyal P."/>
            <person name="Kim T.-S."/>
            <person name="Lee W.-H."/>
            <person name="Kawkins C."/>
            <person name="Kim C.-K."/>
            <person name="Kim J.S."/>
            <person name="Ahn B.O."/>
            <person name="Rhee S.Y."/>
            <person name="Sohng J.K."/>
        </authorList>
    </citation>
    <scope>NUCLEOTIDE SEQUENCE</scope>
    <source>
        <tissue evidence="2">Leaf</tissue>
    </source>
</reference>
<sequence length="292" mass="33279">MWSAAKATYPQEWKRVMLEINNVNESAYQHLKEIPPRFWTKSAFRPGPKCDELLNNMCETFNAIILKAREAHCDHKLEKEFQESGKWLPRWARKKKYEVKRLNRKSTVDLSRRECGCCKWMLTSIPFINPSDGPNLWPSTPYDDVLPPPYRKPIERSKMRGRKVDDEQTKKSNTTGEQNKKYNTKGEQTKKVSPNTKSCTTISRQPSFAEPLHPNPTIITCKEAYTTASTSKENSATPKTTANLAITTNPTIAATIRSFINLTCTQGTSVGGRLKMKAKHKQAQGEKQVAEE</sequence>
<evidence type="ECO:0000256" key="1">
    <source>
        <dbReference type="SAM" id="MobiDB-lite"/>
    </source>
</evidence>
<dbReference type="EMBL" id="JAAIUW010000010">
    <property type="protein sequence ID" value="KAF7812888.1"/>
    <property type="molecule type" value="Genomic_DNA"/>
</dbReference>
<feature type="region of interest" description="Disordered" evidence="1">
    <location>
        <begin position="139"/>
        <end position="215"/>
    </location>
</feature>
<gene>
    <name evidence="2" type="ORF">G2W53_033864</name>
</gene>
<organism evidence="2 3">
    <name type="scientific">Senna tora</name>
    <dbReference type="NCBI Taxonomy" id="362788"/>
    <lineage>
        <taxon>Eukaryota</taxon>
        <taxon>Viridiplantae</taxon>
        <taxon>Streptophyta</taxon>
        <taxon>Embryophyta</taxon>
        <taxon>Tracheophyta</taxon>
        <taxon>Spermatophyta</taxon>
        <taxon>Magnoliopsida</taxon>
        <taxon>eudicotyledons</taxon>
        <taxon>Gunneridae</taxon>
        <taxon>Pentapetalae</taxon>
        <taxon>rosids</taxon>
        <taxon>fabids</taxon>
        <taxon>Fabales</taxon>
        <taxon>Fabaceae</taxon>
        <taxon>Caesalpinioideae</taxon>
        <taxon>Cassia clade</taxon>
        <taxon>Senna</taxon>
    </lineage>
</organism>
<evidence type="ECO:0000313" key="2">
    <source>
        <dbReference type="EMBL" id="KAF7812888.1"/>
    </source>
</evidence>
<comment type="caution">
    <text evidence="2">The sequence shown here is derived from an EMBL/GenBank/DDBJ whole genome shotgun (WGS) entry which is preliminary data.</text>
</comment>
<accession>A0A834SYC1</accession>
<dbReference type="AlphaFoldDB" id="A0A834SYC1"/>
<dbReference type="Proteomes" id="UP000634136">
    <property type="component" value="Unassembled WGS sequence"/>
</dbReference>
<name>A0A834SYC1_9FABA</name>
<protein>
    <submittedName>
        <fullName evidence="2">Uncharacterized protein</fullName>
    </submittedName>
</protein>
<dbReference type="OrthoDB" id="1431403at2759"/>
<feature type="compositionally biased region" description="Basic and acidic residues" evidence="1">
    <location>
        <begin position="152"/>
        <end position="170"/>
    </location>
</feature>
<proteinExistence type="predicted"/>
<evidence type="ECO:0000313" key="3">
    <source>
        <dbReference type="Proteomes" id="UP000634136"/>
    </source>
</evidence>
<dbReference type="PANTHER" id="PTHR31973:SF187">
    <property type="entry name" value="MUTATOR TRANSPOSASE MUDRA PROTEIN"/>
    <property type="match status" value="1"/>
</dbReference>
<keyword evidence="3" id="KW-1185">Reference proteome</keyword>
<feature type="compositionally biased region" description="Polar residues" evidence="1">
    <location>
        <begin position="191"/>
        <end position="206"/>
    </location>
</feature>